<name>A0A8X6T2T1_NEPPI</name>
<keyword evidence="2" id="KW-1185">Reference proteome</keyword>
<reference evidence="1" key="1">
    <citation type="submission" date="2020-08" db="EMBL/GenBank/DDBJ databases">
        <title>Multicomponent nature underlies the extraordinary mechanical properties of spider dragline silk.</title>
        <authorList>
            <person name="Kono N."/>
            <person name="Nakamura H."/>
            <person name="Mori M."/>
            <person name="Yoshida Y."/>
            <person name="Ohtoshi R."/>
            <person name="Malay A.D."/>
            <person name="Moran D.A.P."/>
            <person name="Tomita M."/>
            <person name="Numata K."/>
            <person name="Arakawa K."/>
        </authorList>
    </citation>
    <scope>NUCLEOTIDE SEQUENCE</scope>
</reference>
<evidence type="ECO:0000313" key="2">
    <source>
        <dbReference type="Proteomes" id="UP000887013"/>
    </source>
</evidence>
<dbReference type="EMBL" id="BMAW01000574">
    <property type="protein sequence ID" value="GFS69817.1"/>
    <property type="molecule type" value="Genomic_DNA"/>
</dbReference>
<organism evidence="1 2">
    <name type="scientific">Nephila pilipes</name>
    <name type="common">Giant wood spider</name>
    <name type="synonym">Nephila maculata</name>
    <dbReference type="NCBI Taxonomy" id="299642"/>
    <lineage>
        <taxon>Eukaryota</taxon>
        <taxon>Metazoa</taxon>
        <taxon>Ecdysozoa</taxon>
        <taxon>Arthropoda</taxon>
        <taxon>Chelicerata</taxon>
        <taxon>Arachnida</taxon>
        <taxon>Araneae</taxon>
        <taxon>Araneomorphae</taxon>
        <taxon>Entelegynae</taxon>
        <taxon>Araneoidea</taxon>
        <taxon>Nephilidae</taxon>
        <taxon>Nephila</taxon>
    </lineage>
</organism>
<gene>
    <name evidence="1" type="ORF">NPIL_299311</name>
</gene>
<sequence length="79" mass="8586">MVEGRGVETSTPSKDIVRNNEKCCALKIIGLESPRLKLSEVTRKAVVWKEPNSTGSFLGIIDNGPHVNCGMLADDKDDT</sequence>
<comment type="caution">
    <text evidence="1">The sequence shown here is derived from an EMBL/GenBank/DDBJ whole genome shotgun (WGS) entry which is preliminary data.</text>
</comment>
<dbReference type="Proteomes" id="UP000887013">
    <property type="component" value="Unassembled WGS sequence"/>
</dbReference>
<proteinExistence type="predicted"/>
<accession>A0A8X6T2T1</accession>
<evidence type="ECO:0000313" key="1">
    <source>
        <dbReference type="EMBL" id="GFS69817.1"/>
    </source>
</evidence>
<dbReference type="AlphaFoldDB" id="A0A8X6T2T1"/>
<protein>
    <submittedName>
        <fullName evidence="1">Uncharacterized protein</fullName>
    </submittedName>
</protein>